<organism evidence="1 2">
    <name type="scientific">Trifolium medium</name>
    <dbReference type="NCBI Taxonomy" id="97028"/>
    <lineage>
        <taxon>Eukaryota</taxon>
        <taxon>Viridiplantae</taxon>
        <taxon>Streptophyta</taxon>
        <taxon>Embryophyta</taxon>
        <taxon>Tracheophyta</taxon>
        <taxon>Spermatophyta</taxon>
        <taxon>Magnoliopsida</taxon>
        <taxon>eudicotyledons</taxon>
        <taxon>Gunneridae</taxon>
        <taxon>Pentapetalae</taxon>
        <taxon>rosids</taxon>
        <taxon>fabids</taxon>
        <taxon>Fabales</taxon>
        <taxon>Fabaceae</taxon>
        <taxon>Papilionoideae</taxon>
        <taxon>50 kb inversion clade</taxon>
        <taxon>NPAAA clade</taxon>
        <taxon>Hologalegina</taxon>
        <taxon>IRL clade</taxon>
        <taxon>Trifolieae</taxon>
        <taxon>Trifolium</taxon>
    </lineage>
</organism>
<keyword evidence="2" id="KW-1185">Reference proteome</keyword>
<reference evidence="1 2" key="1">
    <citation type="journal article" date="2018" name="Front. Plant Sci.">
        <title>Red Clover (Trifolium pratense) and Zigzag Clover (T. medium) - A Picture of Genomic Similarities and Differences.</title>
        <authorList>
            <person name="Dluhosova J."/>
            <person name="Istvanek J."/>
            <person name="Nedelnik J."/>
            <person name="Repkova J."/>
        </authorList>
    </citation>
    <scope>NUCLEOTIDE SEQUENCE [LARGE SCALE GENOMIC DNA]</scope>
    <source>
        <strain evidence="2">cv. 10/8</strain>
        <tissue evidence="1">Leaf</tissue>
    </source>
</reference>
<evidence type="ECO:0000313" key="2">
    <source>
        <dbReference type="Proteomes" id="UP000265520"/>
    </source>
</evidence>
<dbReference type="AlphaFoldDB" id="A0A392PHS1"/>
<accession>A0A392PHS1</accession>
<protein>
    <submittedName>
        <fullName evidence="1">Uncharacterized protein</fullName>
    </submittedName>
</protein>
<name>A0A392PHS1_9FABA</name>
<proteinExistence type="predicted"/>
<sequence>MQLMGLASAVEVELWKELMRLARAEVKLQMHFEVTVCNCSIFDEMGGFELSNSQGRSRQQGSQNPYYPEFVGKVQSVRNHSMIMRVRIILEEVVEQVKPDFLHVQILPQFPSYNRMVKVHPSHQCPEKQFRLLILIRPWGRSLWIDGIYD</sequence>
<dbReference type="EMBL" id="LXQA010078624">
    <property type="protein sequence ID" value="MCI11040.1"/>
    <property type="molecule type" value="Genomic_DNA"/>
</dbReference>
<comment type="caution">
    <text evidence="1">The sequence shown here is derived from an EMBL/GenBank/DDBJ whole genome shotgun (WGS) entry which is preliminary data.</text>
</comment>
<evidence type="ECO:0000313" key="1">
    <source>
        <dbReference type="EMBL" id="MCI11040.1"/>
    </source>
</evidence>
<dbReference type="Proteomes" id="UP000265520">
    <property type="component" value="Unassembled WGS sequence"/>
</dbReference>